<dbReference type="PANTHER" id="PTHR34220">
    <property type="entry name" value="SENSOR HISTIDINE KINASE YPDA"/>
    <property type="match status" value="1"/>
</dbReference>
<keyword evidence="12" id="KW-0175">Coiled coil</keyword>
<dbReference type="Gene3D" id="6.10.340.10">
    <property type="match status" value="1"/>
</dbReference>
<proteinExistence type="predicted"/>
<dbReference type="SUPFAM" id="SSF158472">
    <property type="entry name" value="HAMP domain-like"/>
    <property type="match status" value="1"/>
</dbReference>
<evidence type="ECO:0000256" key="8">
    <source>
        <dbReference type="ARBA" id="ARBA00022777"/>
    </source>
</evidence>
<dbReference type="EC" id="2.7.13.3" evidence="3"/>
<evidence type="ECO:0000256" key="1">
    <source>
        <dbReference type="ARBA" id="ARBA00000085"/>
    </source>
</evidence>
<organism evidence="16 17">
    <name type="scientific">Paenibacillus lemnae</name>
    <dbReference type="NCBI Taxonomy" id="1330551"/>
    <lineage>
        <taxon>Bacteria</taxon>
        <taxon>Bacillati</taxon>
        <taxon>Bacillota</taxon>
        <taxon>Bacilli</taxon>
        <taxon>Bacillales</taxon>
        <taxon>Paenibacillaceae</taxon>
        <taxon>Paenibacillus</taxon>
    </lineage>
</organism>
<dbReference type="InterPro" id="IPR036890">
    <property type="entry name" value="HATPase_C_sf"/>
</dbReference>
<evidence type="ECO:0000256" key="12">
    <source>
        <dbReference type="SAM" id="Coils"/>
    </source>
</evidence>
<keyword evidence="5" id="KW-0597">Phosphoprotein</keyword>
<dbReference type="Pfam" id="PF00672">
    <property type="entry name" value="HAMP"/>
    <property type="match status" value="1"/>
</dbReference>
<dbReference type="GO" id="GO:0005886">
    <property type="term" value="C:plasma membrane"/>
    <property type="evidence" value="ECO:0007669"/>
    <property type="project" value="UniProtKB-SubCell"/>
</dbReference>
<reference evidence="16 17" key="1">
    <citation type="submission" date="2020-04" db="EMBL/GenBank/DDBJ databases">
        <title>Paenibacillus algicola sp. nov., a novel marine bacterium producing alginate lyase.</title>
        <authorList>
            <person name="Huang H."/>
        </authorList>
    </citation>
    <scope>NUCLEOTIDE SEQUENCE [LARGE SCALE GENOMIC DNA]</scope>
    <source>
        <strain evidence="16 17">L7-75</strain>
    </source>
</reference>
<feature type="coiled-coil region" evidence="12">
    <location>
        <begin position="246"/>
        <end position="276"/>
    </location>
</feature>
<feature type="domain" description="HAMP" evidence="15">
    <location>
        <begin position="199"/>
        <end position="251"/>
    </location>
</feature>
<dbReference type="SMART" id="SM00304">
    <property type="entry name" value="HAMP"/>
    <property type="match status" value="1"/>
</dbReference>
<dbReference type="EMBL" id="JABBPN010000006">
    <property type="protein sequence ID" value="NMO95828.1"/>
    <property type="molecule type" value="Genomic_DNA"/>
</dbReference>
<dbReference type="CDD" id="cd06225">
    <property type="entry name" value="HAMP"/>
    <property type="match status" value="1"/>
</dbReference>
<evidence type="ECO:0000256" key="13">
    <source>
        <dbReference type="SAM" id="Phobius"/>
    </source>
</evidence>
<evidence type="ECO:0000256" key="5">
    <source>
        <dbReference type="ARBA" id="ARBA00022553"/>
    </source>
</evidence>
<evidence type="ECO:0000256" key="4">
    <source>
        <dbReference type="ARBA" id="ARBA00022475"/>
    </source>
</evidence>
<keyword evidence="10" id="KW-0902">Two-component regulatory system</keyword>
<accession>A0A848M456</accession>
<dbReference type="PROSITE" id="PS50109">
    <property type="entry name" value="HIS_KIN"/>
    <property type="match status" value="1"/>
</dbReference>
<evidence type="ECO:0000256" key="10">
    <source>
        <dbReference type="ARBA" id="ARBA00023012"/>
    </source>
</evidence>
<comment type="catalytic activity">
    <reaction evidence="1">
        <text>ATP + protein L-histidine = ADP + protein N-phospho-L-histidine.</text>
        <dbReference type="EC" id="2.7.13.3"/>
    </reaction>
</comment>
<feature type="transmembrane region" description="Helical" evidence="13">
    <location>
        <begin position="9"/>
        <end position="30"/>
    </location>
</feature>
<dbReference type="InterPro" id="IPR050640">
    <property type="entry name" value="Bact_2-comp_sensor_kinase"/>
</dbReference>
<keyword evidence="11 13" id="KW-0472">Membrane</keyword>
<evidence type="ECO:0000256" key="7">
    <source>
        <dbReference type="ARBA" id="ARBA00022741"/>
    </source>
</evidence>
<comment type="subcellular location">
    <subcellularLocation>
        <location evidence="2">Cell membrane</location>
        <topology evidence="2">Multi-pass membrane protein</topology>
    </subcellularLocation>
</comment>
<evidence type="ECO:0000256" key="2">
    <source>
        <dbReference type="ARBA" id="ARBA00004651"/>
    </source>
</evidence>
<gene>
    <name evidence="16" type="ORF">HII30_08615</name>
</gene>
<protein>
    <recommendedName>
        <fullName evidence="3">histidine kinase</fullName>
        <ecNumber evidence="3">2.7.13.3</ecNumber>
    </recommendedName>
</protein>
<dbReference type="InterPro" id="IPR005467">
    <property type="entry name" value="His_kinase_dom"/>
</dbReference>
<evidence type="ECO:0000256" key="3">
    <source>
        <dbReference type="ARBA" id="ARBA00012438"/>
    </source>
</evidence>
<feature type="transmembrane region" description="Helical" evidence="13">
    <location>
        <begin position="178"/>
        <end position="197"/>
    </location>
</feature>
<evidence type="ECO:0000259" key="14">
    <source>
        <dbReference type="PROSITE" id="PS50109"/>
    </source>
</evidence>
<dbReference type="Proteomes" id="UP000565468">
    <property type="component" value="Unassembled WGS sequence"/>
</dbReference>
<evidence type="ECO:0000256" key="6">
    <source>
        <dbReference type="ARBA" id="ARBA00022679"/>
    </source>
</evidence>
<dbReference type="RefSeq" id="WP_169504619.1">
    <property type="nucleotide sequence ID" value="NZ_JABBPN010000006.1"/>
</dbReference>
<keyword evidence="8 16" id="KW-0418">Kinase</keyword>
<name>A0A848M456_PAELE</name>
<keyword evidence="6" id="KW-0808">Transferase</keyword>
<dbReference type="Pfam" id="PF02518">
    <property type="entry name" value="HATPase_c"/>
    <property type="match status" value="1"/>
</dbReference>
<dbReference type="Pfam" id="PF06580">
    <property type="entry name" value="His_kinase"/>
    <property type="match status" value="1"/>
</dbReference>
<dbReference type="PROSITE" id="PS50885">
    <property type="entry name" value="HAMP"/>
    <property type="match status" value="1"/>
</dbReference>
<keyword evidence="9" id="KW-0067">ATP-binding</keyword>
<comment type="caution">
    <text evidence="16">The sequence shown here is derived from an EMBL/GenBank/DDBJ whole genome shotgun (WGS) entry which is preliminary data.</text>
</comment>
<dbReference type="Gene3D" id="3.30.565.10">
    <property type="entry name" value="Histidine kinase-like ATPase, C-terminal domain"/>
    <property type="match status" value="1"/>
</dbReference>
<evidence type="ECO:0000256" key="9">
    <source>
        <dbReference type="ARBA" id="ARBA00022840"/>
    </source>
</evidence>
<keyword evidence="13" id="KW-0812">Transmembrane</keyword>
<keyword evidence="4" id="KW-1003">Cell membrane</keyword>
<sequence>MNISILKKIWILAAVVLSLMASIWIALTYYNQQTQEQYNDILQRYIRMNEASIASKELISSLNNYLHSPEPAQKEVLGTSKQKVREAKYEVYKLRNTDNDFELSNYINLMDSLTETVDRTLLLQAEKDTEEAGKTFAEATRISMYISEMTLTLIDKELNTYYPFYQGIMEKSEALKRLGLWLLLLITFLLIMFTYWFSLSITRPLLSLSRAAKELSRGRFDLKIEVQSSDEISFLAKMFERMRVNINNLIMEIQEKAQLEKELQDNKLLLQESQLRSLQSQINPHFLFNTLDTISKKAYLEGSEETSDLLVNVAGLLRYNLKRLNRSVTLYEEVRVLHQYVEIQKARFSERLQFHSEIDESCLHIQVPGLTLQPIIENAVIHAVEPREEGGVILFAIRDETDHVCVVFKDDGPGIPEHIVYSILNEQDVEFSGHSTGIGFSNVVQRLRLFYHVPNVIQIESISGVGTKVILNLPKIRSSENDVQSTDRG</sequence>
<dbReference type="GO" id="GO:0000155">
    <property type="term" value="F:phosphorelay sensor kinase activity"/>
    <property type="evidence" value="ECO:0007669"/>
    <property type="project" value="InterPro"/>
</dbReference>
<evidence type="ECO:0000256" key="11">
    <source>
        <dbReference type="ARBA" id="ARBA00023136"/>
    </source>
</evidence>
<dbReference type="InterPro" id="IPR003594">
    <property type="entry name" value="HATPase_dom"/>
</dbReference>
<dbReference type="SUPFAM" id="SSF55874">
    <property type="entry name" value="ATPase domain of HSP90 chaperone/DNA topoisomerase II/histidine kinase"/>
    <property type="match status" value="1"/>
</dbReference>
<feature type="domain" description="Histidine kinase" evidence="14">
    <location>
        <begin position="282"/>
        <end position="477"/>
    </location>
</feature>
<dbReference type="InterPro" id="IPR003660">
    <property type="entry name" value="HAMP_dom"/>
</dbReference>
<dbReference type="PANTHER" id="PTHR34220:SF7">
    <property type="entry name" value="SENSOR HISTIDINE KINASE YPDA"/>
    <property type="match status" value="1"/>
</dbReference>
<dbReference type="SMART" id="SM00387">
    <property type="entry name" value="HATPase_c"/>
    <property type="match status" value="1"/>
</dbReference>
<evidence type="ECO:0000313" key="17">
    <source>
        <dbReference type="Proteomes" id="UP000565468"/>
    </source>
</evidence>
<dbReference type="InterPro" id="IPR010559">
    <property type="entry name" value="Sig_transdc_His_kin_internal"/>
</dbReference>
<dbReference type="AlphaFoldDB" id="A0A848M456"/>
<evidence type="ECO:0000313" key="16">
    <source>
        <dbReference type="EMBL" id="NMO95828.1"/>
    </source>
</evidence>
<keyword evidence="13" id="KW-1133">Transmembrane helix</keyword>
<evidence type="ECO:0000259" key="15">
    <source>
        <dbReference type="PROSITE" id="PS50885"/>
    </source>
</evidence>
<keyword evidence="17" id="KW-1185">Reference proteome</keyword>
<dbReference type="GO" id="GO:0005524">
    <property type="term" value="F:ATP binding"/>
    <property type="evidence" value="ECO:0007669"/>
    <property type="project" value="UniProtKB-KW"/>
</dbReference>
<keyword evidence="7" id="KW-0547">Nucleotide-binding</keyword>